<keyword evidence="1" id="KW-0175">Coiled coil</keyword>
<feature type="coiled-coil region" evidence="1">
    <location>
        <begin position="73"/>
        <end position="100"/>
    </location>
</feature>
<proteinExistence type="predicted"/>
<organism evidence="3 4">
    <name type="scientific">Phascolarctos cinereus</name>
    <name type="common">Koala</name>
    <dbReference type="NCBI Taxonomy" id="38626"/>
    <lineage>
        <taxon>Eukaryota</taxon>
        <taxon>Metazoa</taxon>
        <taxon>Chordata</taxon>
        <taxon>Craniata</taxon>
        <taxon>Vertebrata</taxon>
        <taxon>Euteleostomi</taxon>
        <taxon>Mammalia</taxon>
        <taxon>Metatheria</taxon>
        <taxon>Diprotodontia</taxon>
        <taxon>Phascolarctidae</taxon>
        <taxon>Phascolarctos</taxon>
    </lineage>
</organism>
<gene>
    <name evidence="4" type="primary">LOC110221326</name>
</gene>
<sequence>MTKYAPGISGKFQEERWNGRDRVTVTTLLLEASSAEGRERQQVGGSHRTTGRQEEPEQSQQRQQLQVARALGEAEAKTALEQVTQERDDAIAKKLAVEAELGICRAKLQAVEKQLLEVVKEKLILLEEVEAWKDDMQELVSRQIQSQIQREGSDPRADRVLGSRTQPGLTTHFSQWQWRWRRRDSRLKQMENWPPSQEEKASYFASEIH</sequence>
<dbReference type="KEGG" id="pcw:110221326"/>
<protein>
    <submittedName>
        <fullName evidence="4">Uncharacterized protein LOC110221326 isoform X1</fullName>
    </submittedName>
</protein>
<feature type="region of interest" description="Disordered" evidence="2">
    <location>
        <begin position="29"/>
        <end position="70"/>
    </location>
</feature>
<dbReference type="Proteomes" id="UP000515140">
    <property type="component" value="Unplaced"/>
</dbReference>
<evidence type="ECO:0000256" key="2">
    <source>
        <dbReference type="SAM" id="MobiDB-lite"/>
    </source>
</evidence>
<reference evidence="4" key="1">
    <citation type="submission" date="2025-08" db="UniProtKB">
        <authorList>
            <consortium name="RefSeq"/>
        </authorList>
    </citation>
    <scope>IDENTIFICATION</scope>
    <source>
        <tissue evidence="4">Spleen</tissue>
    </source>
</reference>
<dbReference type="InParanoid" id="A0A6P5LSG7"/>
<keyword evidence="3" id="KW-1185">Reference proteome</keyword>
<dbReference type="RefSeq" id="XP_020861505.1">
    <property type="nucleotide sequence ID" value="XM_021005846.1"/>
</dbReference>
<name>A0A6P5LSG7_PHACI</name>
<evidence type="ECO:0000313" key="3">
    <source>
        <dbReference type="Proteomes" id="UP000515140"/>
    </source>
</evidence>
<evidence type="ECO:0000313" key="4">
    <source>
        <dbReference type="RefSeq" id="XP_020861505.1"/>
    </source>
</evidence>
<accession>A0A6P5LSG7</accession>
<dbReference type="GeneID" id="110221326"/>
<evidence type="ECO:0000256" key="1">
    <source>
        <dbReference type="SAM" id="Coils"/>
    </source>
</evidence>
<dbReference type="AlphaFoldDB" id="A0A6P5LSG7"/>